<dbReference type="InterPro" id="IPR026960">
    <property type="entry name" value="RVT-Znf"/>
</dbReference>
<accession>A0A151SFS3</accession>
<protein>
    <recommendedName>
        <fullName evidence="1">Reverse transcriptase zinc-binding domain-containing protein</fullName>
    </recommendedName>
</protein>
<sequence length="285" mass="32736">MNIHASFHSKFKCSVNCFLKNGSWHLLTSIQSRIGNQIDNITIPLCELEDSLNWDLSPNEDMTFKDAYAFIRQPKPKLNWAKTIWDKSTPSSKSFILLRLLHGKIPNEDLLRKKGVIITSICSHCYNAYESTTHLFFECSFALHLWDWLSRLMDVSLNTVNILDILSKPWSKFAKLVILAAIIFTIDELWNSRNQVKFHNRTPKMDSLKTKIITLVNSCSSLSPLTMNNKIQELKLLNIFLLPCRGRGVDHPIEVHWIPPSLGWIKCNTDGAFFPIPLQLHVGSF</sequence>
<proteinExistence type="predicted"/>
<dbReference type="Pfam" id="PF13966">
    <property type="entry name" value="zf-RVT"/>
    <property type="match status" value="1"/>
</dbReference>
<dbReference type="Proteomes" id="UP000075243">
    <property type="component" value="Unassembled WGS sequence"/>
</dbReference>
<dbReference type="Gramene" id="C.cajan_23585.t">
    <property type="protein sequence ID" value="C.cajan_23585.t.cds1"/>
    <property type="gene ID" value="C.cajan_23585"/>
</dbReference>
<dbReference type="AlphaFoldDB" id="A0A151SFS3"/>
<evidence type="ECO:0000313" key="2">
    <source>
        <dbReference type="EMBL" id="KYP53682.1"/>
    </source>
</evidence>
<evidence type="ECO:0000313" key="4">
    <source>
        <dbReference type="Proteomes" id="UP000075243"/>
    </source>
</evidence>
<feature type="domain" description="Reverse transcriptase zinc-binding" evidence="1">
    <location>
        <begin position="64"/>
        <end position="146"/>
    </location>
</feature>
<evidence type="ECO:0000313" key="3">
    <source>
        <dbReference type="EMBL" id="KYP53698.1"/>
    </source>
</evidence>
<gene>
    <name evidence="2" type="ORF">KK1_024256</name>
    <name evidence="3" type="ORF">KK1_024272</name>
</gene>
<keyword evidence="4" id="KW-1185">Reference proteome</keyword>
<organism evidence="2 4">
    <name type="scientific">Cajanus cajan</name>
    <name type="common">Pigeon pea</name>
    <name type="synonym">Cajanus indicus</name>
    <dbReference type="NCBI Taxonomy" id="3821"/>
    <lineage>
        <taxon>Eukaryota</taxon>
        <taxon>Viridiplantae</taxon>
        <taxon>Streptophyta</taxon>
        <taxon>Embryophyta</taxon>
        <taxon>Tracheophyta</taxon>
        <taxon>Spermatophyta</taxon>
        <taxon>Magnoliopsida</taxon>
        <taxon>eudicotyledons</taxon>
        <taxon>Gunneridae</taxon>
        <taxon>Pentapetalae</taxon>
        <taxon>rosids</taxon>
        <taxon>fabids</taxon>
        <taxon>Fabales</taxon>
        <taxon>Fabaceae</taxon>
        <taxon>Papilionoideae</taxon>
        <taxon>50 kb inversion clade</taxon>
        <taxon>NPAAA clade</taxon>
        <taxon>indigoferoid/millettioid clade</taxon>
        <taxon>Phaseoleae</taxon>
        <taxon>Cajanus</taxon>
    </lineage>
</organism>
<dbReference type="EMBL" id="KQ483411">
    <property type="protein sequence ID" value="KYP53698.1"/>
    <property type="molecule type" value="Genomic_DNA"/>
</dbReference>
<dbReference type="OMA" id="IWSERNT"/>
<evidence type="ECO:0000259" key="1">
    <source>
        <dbReference type="Pfam" id="PF13966"/>
    </source>
</evidence>
<name>A0A151SFS3_CAJCA</name>
<dbReference type="Gramene" id="C.cajan_23569.t">
    <property type="protein sequence ID" value="C.cajan_23569.t.cds1"/>
    <property type="gene ID" value="C.cajan_23569"/>
</dbReference>
<dbReference type="EMBL" id="KQ483411">
    <property type="protein sequence ID" value="KYP53682.1"/>
    <property type="molecule type" value="Genomic_DNA"/>
</dbReference>
<reference evidence="2 4" key="1">
    <citation type="journal article" date="2012" name="Nat. Biotechnol.">
        <title>Draft genome sequence of pigeonpea (Cajanus cajan), an orphan legume crop of resource-poor farmers.</title>
        <authorList>
            <person name="Varshney R.K."/>
            <person name="Chen W."/>
            <person name="Li Y."/>
            <person name="Bharti A.K."/>
            <person name="Saxena R.K."/>
            <person name="Schlueter J.A."/>
            <person name="Donoghue M.T."/>
            <person name="Azam S."/>
            <person name="Fan G."/>
            <person name="Whaley A.M."/>
            <person name="Farmer A.D."/>
            <person name="Sheridan J."/>
            <person name="Iwata A."/>
            <person name="Tuteja R."/>
            <person name="Penmetsa R.V."/>
            <person name="Wu W."/>
            <person name="Upadhyaya H.D."/>
            <person name="Yang S.P."/>
            <person name="Shah T."/>
            <person name="Saxena K.B."/>
            <person name="Michael T."/>
            <person name="McCombie W.R."/>
            <person name="Yang B."/>
            <person name="Zhang G."/>
            <person name="Yang H."/>
            <person name="Wang J."/>
            <person name="Spillane C."/>
            <person name="Cook D.R."/>
            <person name="May G.D."/>
            <person name="Xu X."/>
            <person name="Jackson S.A."/>
        </authorList>
    </citation>
    <scope>NUCLEOTIDE SEQUENCE [LARGE SCALE GENOMIC DNA]</scope>
    <source>
        <strain evidence="4">cv. Asha</strain>
    </source>
</reference>